<gene>
    <name evidence="1" type="ORF">GRI39_10340</name>
</gene>
<evidence type="ECO:0000313" key="1">
    <source>
        <dbReference type="EMBL" id="MXP26436.1"/>
    </source>
</evidence>
<accession>A0A845AD23</accession>
<sequence>MGKTATLSLTVAEWREFASFSAEERDYIHRALDIGLARRNVLEHWVRKPGDISLVRDHREAYRPIAQLKRSIPSEYSFEGIEAFMGTLLRMTAFDLSQGALKGFSAYRFLYERLLGAAVRPWLASAFCGAAALPQIRPDHRKGLLQSLSQAAATAPAWSEDEPSFYPDYFDDEQVA</sequence>
<protein>
    <submittedName>
        <fullName evidence="1">Uncharacterized protein</fullName>
    </submittedName>
</protein>
<dbReference type="AlphaFoldDB" id="A0A845AD23"/>
<dbReference type="RefSeq" id="WP_160739609.1">
    <property type="nucleotide sequence ID" value="NZ_WTYQ01000003.1"/>
</dbReference>
<name>A0A845AD23_9SPHN</name>
<dbReference type="EMBL" id="WTYQ01000003">
    <property type="protein sequence ID" value="MXP26436.1"/>
    <property type="molecule type" value="Genomic_DNA"/>
</dbReference>
<reference evidence="1 2" key="1">
    <citation type="submission" date="2019-12" db="EMBL/GenBank/DDBJ databases">
        <title>Genomic-based taxomic classification of the family Erythrobacteraceae.</title>
        <authorList>
            <person name="Xu L."/>
        </authorList>
    </citation>
    <scope>NUCLEOTIDE SEQUENCE [LARGE SCALE GENOMIC DNA]</scope>
    <source>
        <strain evidence="1 2">DSM 18604</strain>
    </source>
</reference>
<proteinExistence type="predicted"/>
<keyword evidence="2" id="KW-1185">Reference proteome</keyword>
<dbReference type="Proteomes" id="UP000460561">
    <property type="component" value="Unassembled WGS sequence"/>
</dbReference>
<dbReference type="OrthoDB" id="7423147at2"/>
<evidence type="ECO:0000313" key="2">
    <source>
        <dbReference type="Proteomes" id="UP000460561"/>
    </source>
</evidence>
<organism evidence="1 2">
    <name type="scientific">Altericroceibacterium indicum</name>
    <dbReference type="NCBI Taxonomy" id="374177"/>
    <lineage>
        <taxon>Bacteria</taxon>
        <taxon>Pseudomonadati</taxon>
        <taxon>Pseudomonadota</taxon>
        <taxon>Alphaproteobacteria</taxon>
        <taxon>Sphingomonadales</taxon>
        <taxon>Erythrobacteraceae</taxon>
        <taxon>Altericroceibacterium</taxon>
    </lineage>
</organism>
<comment type="caution">
    <text evidence="1">The sequence shown here is derived from an EMBL/GenBank/DDBJ whole genome shotgun (WGS) entry which is preliminary data.</text>
</comment>